<organism evidence="4 5">
    <name type="scientific">Campylobacter rectus</name>
    <name type="common">Wolinella recta</name>
    <dbReference type="NCBI Taxonomy" id="203"/>
    <lineage>
        <taxon>Bacteria</taxon>
        <taxon>Pseudomonadati</taxon>
        <taxon>Campylobacterota</taxon>
        <taxon>Epsilonproteobacteria</taxon>
        <taxon>Campylobacterales</taxon>
        <taxon>Campylobacteraceae</taxon>
        <taxon>Campylobacter</taxon>
    </lineage>
</organism>
<dbReference type="EMBL" id="CP012543">
    <property type="protein sequence ID" value="QCD47566.1"/>
    <property type="molecule type" value="Genomic_DNA"/>
</dbReference>
<dbReference type="PROSITE" id="PS51257">
    <property type="entry name" value="PROKAR_LIPOPROTEIN"/>
    <property type="match status" value="1"/>
</dbReference>
<keyword evidence="1" id="KW-1133">Transmembrane helix</keyword>
<evidence type="ECO:0000313" key="4">
    <source>
        <dbReference type="EMBL" id="QCD47566.1"/>
    </source>
</evidence>
<dbReference type="PANTHER" id="PTHR33121:SF71">
    <property type="entry name" value="OXYGEN SENSOR PROTEIN DOSP"/>
    <property type="match status" value="1"/>
</dbReference>
<dbReference type="InterPro" id="IPR043128">
    <property type="entry name" value="Rev_trsase/Diguanyl_cyclase"/>
</dbReference>
<dbReference type="InterPro" id="IPR035919">
    <property type="entry name" value="EAL_sf"/>
</dbReference>
<dbReference type="SUPFAM" id="SSF55073">
    <property type="entry name" value="Nucleotide cyclase"/>
    <property type="match status" value="1"/>
</dbReference>
<evidence type="ECO:0000256" key="1">
    <source>
        <dbReference type="SAM" id="Phobius"/>
    </source>
</evidence>
<accession>A0A6G5QQ32</accession>
<dbReference type="InterPro" id="IPR050706">
    <property type="entry name" value="Cyclic-di-GMP_PDE-like"/>
</dbReference>
<dbReference type="PANTHER" id="PTHR33121">
    <property type="entry name" value="CYCLIC DI-GMP PHOSPHODIESTERASE PDEF"/>
    <property type="match status" value="1"/>
</dbReference>
<keyword evidence="1" id="KW-0812">Transmembrane</keyword>
<name>A0A6G5QQ32_CAMRE</name>
<proteinExistence type="predicted"/>
<dbReference type="NCBIfam" id="TIGR00254">
    <property type="entry name" value="GGDEF"/>
    <property type="match status" value="1"/>
</dbReference>
<gene>
    <name evidence="4" type="ORF">CRECT_1960</name>
</gene>
<dbReference type="RefSeq" id="WP_002946139.1">
    <property type="nucleotide sequence ID" value="NZ_CP012543.1"/>
</dbReference>
<dbReference type="Gene3D" id="3.30.70.270">
    <property type="match status" value="1"/>
</dbReference>
<dbReference type="SMART" id="SM00052">
    <property type="entry name" value="EAL"/>
    <property type="match status" value="1"/>
</dbReference>
<reference evidence="4 5" key="1">
    <citation type="submission" date="2016-07" db="EMBL/GenBank/DDBJ databases">
        <title>Comparative genomics of the Campylobacter concisus group.</title>
        <authorList>
            <person name="Miller W.G."/>
            <person name="Yee E."/>
            <person name="Chapman M.H."/>
            <person name="Huynh S."/>
            <person name="Bono J.L."/>
            <person name="On S.L.W."/>
            <person name="StLeger J."/>
            <person name="Foster G."/>
            <person name="Parker C.T."/>
        </authorList>
    </citation>
    <scope>NUCLEOTIDE SEQUENCE [LARGE SCALE GENOMIC DNA]</scope>
    <source>
        <strain evidence="4 5">ATCC 33238</strain>
    </source>
</reference>
<dbReference type="KEGG" id="crx:CRECT_1960"/>
<dbReference type="InterPro" id="IPR001633">
    <property type="entry name" value="EAL_dom"/>
</dbReference>
<dbReference type="PROSITE" id="PS50887">
    <property type="entry name" value="GGDEF"/>
    <property type="match status" value="1"/>
</dbReference>
<dbReference type="Pfam" id="PF00563">
    <property type="entry name" value="EAL"/>
    <property type="match status" value="1"/>
</dbReference>
<dbReference type="Pfam" id="PF00990">
    <property type="entry name" value="GGDEF"/>
    <property type="match status" value="1"/>
</dbReference>
<dbReference type="PROSITE" id="PS50883">
    <property type="entry name" value="EAL"/>
    <property type="match status" value="1"/>
</dbReference>
<dbReference type="InterPro" id="IPR029787">
    <property type="entry name" value="Nucleotide_cyclase"/>
</dbReference>
<evidence type="ECO:0000259" key="3">
    <source>
        <dbReference type="PROSITE" id="PS50887"/>
    </source>
</evidence>
<dbReference type="Gene3D" id="3.20.20.450">
    <property type="entry name" value="EAL domain"/>
    <property type="match status" value="1"/>
</dbReference>
<feature type="transmembrane region" description="Helical" evidence="1">
    <location>
        <begin position="12"/>
        <end position="34"/>
    </location>
</feature>
<keyword evidence="1" id="KW-0472">Membrane</keyword>
<feature type="transmembrane region" description="Helical" evidence="1">
    <location>
        <begin position="189"/>
        <end position="208"/>
    </location>
</feature>
<sequence>MQNLELKKSTRRLIVLPVAILVVCSCLAMCFIFYNKFQDSTNYPSNVSIDEKVEAYMNIIEIIYKDIAKRDIKEFQRYSEAIKAVPSWIFKQTSDKNELTVLASSQYPNLIGENLPYKFCDMSGKAHTNLEQKGVYKRISLIPDNKVEVCYFKKIDGVILGYNMIHNVKISGFGDPLFAQWFAVNMKNAFIVTSIMVLICIFQYLLFYKSIRDNQISLVKSNEKLLENNAQMQKRLYSDALTGLPNKTALERDTETMKNPKIIIMDIDEFRKMNNYFGAAVCDQILLKMTQISQKFADDNGMAVYRVGADQFALVEDAELFIDRYEDLATELLDNIKGLVIDVATEDGEQNEIEIHCTVGFALDETDTFKKAMTALEFAKQTGKDYFCYFKNIDDTPQYAEQIERSNMIRNAIINDKIVPFYQPIFNKDKQILKYETLIRIQNSNEIISPSIFLEVSKRIKRYTDIEKMLIEKSFKLIADKPETMISVNLSGRDMTDGDVSVFIIEKMNKYKVAGRVIFEILEDENIENIERISAFIERVRRMGAKIAIDDFGSGYSNFSYILKLKPDYIKIDGSIIKNIDSSEDSRAIAGAIIAFAKKLDITIIAEFVHSKEVFDACIELGVDEFQGFYLGEPSDTLSEDKVADE</sequence>
<dbReference type="InterPro" id="IPR000160">
    <property type="entry name" value="GGDEF_dom"/>
</dbReference>
<evidence type="ECO:0000313" key="5">
    <source>
        <dbReference type="Proteomes" id="UP000502377"/>
    </source>
</evidence>
<protein>
    <submittedName>
        <fullName evidence="4">Diguanylate cyclase/phosphodiesterase</fullName>
    </submittedName>
</protein>
<dbReference type="AlphaFoldDB" id="A0A6G5QQ32"/>
<evidence type="ECO:0000259" key="2">
    <source>
        <dbReference type="PROSITE" id="PS50883"/>
    </source>
</evidence>
<dbReference type="Proteomes" id="UP000502377">
    <property type="component" value="Chromosome"/>
</dbReference>
<dbReference type="SMART" id="SM00267">
    <property type="entry name" value="GGDEF"/>
    <property type="match status" value="1"/>
</dbReference>
<feature type="domain" description="EAL" evidence="2">
    <location>
        <begin position="402"/>
        <end position="646"/>
    </location>
</feature>
<dbReference type="GO" id="GO:0071111">
    <property type="term" value="F:cyclic-guanylate-specific phosphodiesterase activity"/>
    <property type="evidence" value="ECO:0007669"/>
    <property type="project" value="InterPro"/>
</dbReference>
<dbReference type="SUPFAM" id="SSF141868">
    <property type="entry name" value="EAL domain-like"/>
    <property type="match status" value="1"/>
</dbReference>
<dbReference type="CDD" id="cd01948">
    <property type="entry name" value="EAL"/>
    <property type="match status" value="1"/>
</dbReference>
<feature type="domain" description="GGDEF" evidence="3">
    <location>
        <begin position="258"/>
        <end position="392"/>
    </location>
</feature>